<feature type="transmembrane region" description="Helical" evidence="6">
    <location>
        <begin position="464"/>
        <end position="484"/>
    </location>
</feature>
<evidence type="ECO:0008006" key="9">
    <source>
        <dbReference type="Google" id="ProtNLM"/>
    </source>
</evidence>
<dbReference type="InterPro" id="IPR036259">
    <property type="entry name" value="MFS_trans_sf"/>
</dbReference>
<protein>
    <recommendedName>
        <fullName evidence="9">MFS general substrate transporter</fullName>
    </recommendedName>
</protein>
<dbReference type="Proteomes" id="UP001233271">
    <property type="component" value="Chromosome 2"/>
</dbReference>
<evidence type="ECO:0000256" key="4">
    <source>
        <dbReference type="ARBA" id="ARBA00023136"/>
    </source>
</evidence>
<feature type="transmembrane region" description="Helical" evidence="6">
    <location>
        <begin position="156"/>
        <end position="178"/>
    </location>
</feature>
<keyword evidence="2 6" id="KW-0812">Transmembrane</keyword>
<feature type="transmembrane region" description="Helical" evidence="6">
    <location>
        <begin position="212"/>
        <end position="235"/>
    </location>
</feature>
<dbReference type="GO" id="GO:0022857">
    <property type="term" value="F:transmembrane transporter activity"/>
    <property type="evidence" value="ECO:0007669"/>
    <property type="project" value="InterPro"/>
</dbReference>
<evidence type="ECO:0000256" key="2">
    <source>
        <dbReference type="ARBA" id="ARBA00022692"/>
    </source>
</evidence>
<dbReference type="InterPro" id="IPR011701">
    <property type="entry name" value="MFS"/>
</dbReference>
<name>A0AA48I9G6_9TREE</name>
<dbReference type="Pfam" id="PF07690">
    <property type="entry name" value="MFS_1"/>
    <property type="match status" value="1"/>
</dbReference>
<evidence type="ECO:0000313" key="7">
    <source>
        <dbReference type="EMBL" id="BEI88652.1"/>
    </source>
</evidence>
<evidence type="ECO:0000256" key="5">
    <source>
        <dbReference type="SAM" id="MobiDB-lite"/>
    </source>
</evidence>
<keyword evidence="4 6" id="KW-0472">Membrane</keyword>
<feature type="transmembrane region" description="Helical" evidence="6">
    <location>
        <begin position="396"/>
        <end position="419"/>
    </location>
</feature>
<accession>A0AA48I9G6</accession>
<dbReference type="KEGG" id="ccac:CcaHIS019_0200140"/>
<evidence type="ECO:0000313" key="8">
    <source>
        <dbReference type="Proteomes" id="UP001233271"/>
    </source>
</evidence>
<feature type="region of interest" description="Disordered" evidence="5">
    <location>
        <begin position="1"/>
        <end position="33"/>
    </location>
</feature>
<dbReference type="SUPFAM" id="SSF103473">
    <property type="entry name" value="MFS general substrate transporter"/>
    <property type="match status" value="1"/>
</dbReference>
<keyword evidence="8" id="KW-1185">Reference proteome</keyword>
<keyword evidence="3 6" id="KW-1133">Transmembrane helix</keyword>
<feature type="transmembrane region" description="Helical" evidence="6">
    <location>
        <begin position="292"/>
        <end position="318"/>
    </location>
</feature>
<comment type="subcellular location">
    <subcellularLocation>
        <location evidence="1">Membrane</location>
        <topology evidence="1">Multi-pass membrane protein</topology>
    </subcellularLocation>
</comment>
<organism evidence="7 8">
    <name type="scientific">Cutaneotrichosporon cavernicola</name>
    <dbReference type="NCBI Taxonomy" id="279322"/>
    <lineage>
        <taxon>Eukaryota</taxon>
        <taxon>Fungi</taxon>
        <taxon>Dikarya</taxon>
        <taxon>Basidiomycota</taxon>
        <taxon>Agaricomycotina</taxon>
        <taxon>Tremellomycetes</taxon>
        <taxon>Trichosporonales</taxon>
        <taxon>Trichosporonaceae</taxon>
        <taxon>Cutaneotrichosporon</taxon>
    </lineage>
</organism>
<dbReference type="GeneID" id="85492523"/>
<dbReference type="PANTHER" id="PTHR23502:SF134">
    <property type="entry name" value="MAJOR FACILITATOR SUPERFAMILY (MFS) PROFILE DOMAIN-CONTAINING PROTEIN-RELATED"/>
    <property type="match status" value="1"/>
</dbReference>
<feature type="transmembrane region" description="Helical" evidence="6">
    <location>
        <begin position="59"/>
        <end position="77"/>
    </location>
</feature>
<proteinExistence type="predicted"/>
<evidence type="ECO:0000256" key="6">
    <source>
        <dbReference type="SAM" id="Phobius"/>
    </source>
</evidence>
<evidence type="ECO:0000256" key="3">
    <source>
        <dbReference type="ARBA" id="ARBA00022989"/>
    </source>
</evidence>
<dbReference type="PANTHER" id="PTHR23502">
    <property type="entry name" value="MAJOR FACILITATOR SUPERFAMILY"/>
    <property type="match status" value="1"/>
</dbReference>
<dbReference type="Gene3D" id="1.20.1250.20">
    <property type="entry name" value="MFS general substrate transporter like domains"/>
    <property type="match status" value="1"/>
</dbReference>
<dbReference type="RefSeq" id="XP_060453918.1">
    <property type="nucleotide sequence ID" value="XM_060596979.1"/>
</dbReference>
<reference evidence="7" key="1">
    <citation type="journal article" date="2023" name="BMC Genomics">
        <title>Chromosome-level genome assemblies of Cutaneotrichosporon spp. (Trichosporonales, Basidiomycota) reveal imbalanced evolution between nucleotide sequences and chromosome synteny.</title>
        <authorList>
            <person name="Kobayashi Y."/>
            <person name="Kayamori A."/>
            <person name="Aoki K."/>
            <person name="Shiwa Y."/>
            <person name="Matsutani M."/>
            <person name="Fujita N."/>
            <person name="Sugita T."/>
            <person name="Iwasaki W."/>
            <person name="Tanaka N."/>
            <person name="Takashima M."/>
        </authorList>
    </citation>
    <scope>NUCLEOTIDE SEQUENCE</scope>
    <source>
        <strain evidence="7">HIS019</strain>
    </source>
</reference>
<dbReference type="GO" id="GO:0005886">
    <property type="term" value="C:plasma membrane"/>
    <property type="evidence" value="ECO:0007669"/>
    <property type="project" value="TreeGrafter"/>
</dbReference>
<feature type="transmembrane region" description="Helical" evidence="6">
    <location>
        <begin position="97"/>
        <end position="115"/>
    </location>
</feature>
<feature type="transmembrane region" description="Helical" evidence="6">
    <location>
        <begin position="369"/>
        <end position="390"/>
    </location>
</feature>
<gene>
    <name evidence="7" type="ORF">CcaverHIS019_0200140</name>
</gene>
<sequence length="504" mass="54779">MDFDEEKRSGAASPARHPTDPTADTVGTTSVSDKPDIVSVDWDEGDPQNPLNWSATRKWMTIVACALITITTIANATSQSIMATWGPEWFHTDRITFVLGLCLFNISVAVAPMFLAPLSEHLGRNAIYQVSGWIVALLFLPQSLSRNIHGYLAARWFQGMASSVGNSMVGGTIADIFGFHERGHLMNFFTLTVFIGQALGGLTMGWTGQIVGIQWCFGAQGIASAVSAIFSLLFLRETRGNTILRRRANRLTKETGVLHMTKIDLTSKHQSTSQQLAKSVGLPLKMLLTEPIVIALTLWIGFAWAIIFLGGTSTILVFQQYGFSPGEAGSIQSCIGIGGIIGYLTSFHQEHLFHKAAARSPSGRAPPEARLYWAAIGGLIFPAATLVFGWTGRPSIHWAVPAFFLCLSYWGIFSMYLGTFNYVADAYEEYSSSAQAAHSLVRNGFSGVFPLFARQMYIKMGYPQASSLIAGLGFALAIAPFMLIKYGARLRAKSPITSGLVGHI</sequence>
<feature type="transmembrane region" description="Helical" evidence="6">
    <location>
        <begin position="185"/>
        <end position="206"/>
    </location>
</feature>
<feature type="transmembrane region" description="Helical" evidence="6">
    <location>
        <begin position="127"/>
        <end position="144"/>
    </location>
</feature>
<dbReference type="EMBL" id="AP028213">
    <property type="protein sequence ID" value="BEI88652.1"/>
    <property type="molecule type" value="Genomic_DNA"/>
</dbReference>
<dbReference type="AlphaFoldDB" id="A0AA48I9G6"/>
<evidence type="ECO:0000256" key="1">
    <source>
        <dbReference type="ARBA" id="ARBA00004141"/>
    </source>
</evidence>